<evidence type="ECO:0000256" key="1">
    <source>
        <dbReference type="SAM" id="SignalP"/>
    </source>
</evidence>
<dbReference type="OrthoDB" id="6433578at2759"/>
<dbReference type="InterPro" id="IPR038602">
    <property type="entry name" value="Mite_allergen_7_sf"/>
</dbReference>
<name>A0A8X7BPF3_9ARAC</name>
<dbReference type="Pfam" id="PF16984">
    <property type="entry name" value="Grp7_allergen"/>
    <property type="match status" value="1"/>
</dbReference>
<feature type="signal peptide" evidence="1">
    <location>
        <begin position="1"/>
        <end position="25"/>
    </location>
</feature>
<sequence>MRCKKYHLIIVQFFILWIVFNSFNCEPENKNGKVRRKRNIICFLGLTGLIPDLFYEALKGLHKYDPMEIGSALGGNLQDGVLRGLSTLHNDSAIDVYCDGEKVIVHTLLGLNDATVSYNWKKTFLFTFEGKIWTKAEQVQFDLEVSLDMGDGIRLDVTNTLLTKFEGITFGFSGLGPFNPIIKILGNIILNLWSKQISDQIGKLLKDTLESELSKLTISF</sequence>
<protein>
    <submittedName>
        <fullName evidence="2">Uncharacterized protein</fullName>
    </submittedName>
</protein>
<evidence type="ECO:0000313" key="3">
    <source>
        <dbReference type="Proteomes" id="UP000886998"/>
    </source>
</evidence>
<gene>
    <name evidence="2" type="primary">NCL1_28634</name>
    <name evidence="2" type="ORF">TNIN_255471</name>
</gene>
<organism evidence="2 3">
    <name type="scientific">Trichonephila inaurata madagascariensis</name>
    <dbReference type="NCBI Taxonomy" id="2747483"/>
    <lineage>
        <taxon>Eukaryota</taxon>
        <taxon>Metazoa</taxon>
        <taxon>Ecdysozoa</taxon>
        <taxon>Arthropoda</taxon>
        <taxon>Chelicerata</taxon>
        <taxon>Arachnida</taxon>
        <taxon>Araneae</taxon>
        <taxon>Araneomorphae</taxon>
        <taxon>Entelegynae</taxon>
        <taxon>Araneoidea</taxon>
        <taxon>Nephilidae</taxon>
        <taxon>Trichonephila</taxon>
        <taxon>Trichonephila inaurata</taxon>
    </lineage>
</organism>
<comment type="caution">
    <text evidence="2">The sequence shown here is derived from an EMBL/GenBank/DDBJ whole genome shotgun (WGS) entry which is preliminary data.</text>
</comment>
<dbReference type="AlphaFoldDB" id="A0A8X7BPF3"/>
<keyword evidence="3" id="KW-1185">Reference proteome</keyword>
<dbReference type="Proteomes" id="UP000886998">
    <property type="component" value="Unassembled WGS sequence"/>
</dbReference>
<dbReference type="EMBL" id="BMAV01000472">
    <property type="protein sequence ID" value="GFY37772.1"/>
    <property type="molecule type" value="Genomic_DNA"/>
</dbReference>
<feature type="chain" id="PRO_5036488215" evidence="1">
    <location>
        <begin position="26"/>
        <end position="220"/>
    </location>
</feature>
<dbReference type="Gene3D" id="3.15.10.50">
    <property type="match status" value="1"/>
</dbReference>
<accession>A0A8X7BPF3</accession>
<keyword evidence="1" id="KW-0732">Signal</keyword>
<proteinExistence type="predicted"/>
<reference evidence="2" key="1">
    <citation type="submission" date="2020-08" db="EMBL/GenBank/DDBJ databases">
        <title>Multicomponent nature underlies the extraordinary mechanical properties of spider dragline silk.</title>
        <authorList>
            <person name="Kono N."/>
            <person name="Nakamura H."/>
            <person name="Mori M."/>
            <person name="Yoshida Y."/>
            <person name="Ohtoshi R."/>
            <person name="Malay A.D."/>
            <person name="Moran D.A.P."/>
            <person name="Tomita M."/>
            <person name="Numata K."/>
            <person name="Arakawa K."/>
        </authorList>
    </citation>
    <scope>NUCLEOTIDE SEQUENCE</scope>
</reference>
<dbReference type="InterPro" id="IPR020234">
    <property type="entry name" value="Mite_allergen_group-7"/>
</dbReference>
<evidence type="ECO:0000313" key="2">
    <source>
        <dbReference type="EMBL" id="GFY37772.1"/>
    </source>
</evidence>